<comment type="caution">
    <text evidence="2">The sequence shown here is derived from an EMBL/GenBank/DDBJ whole genome shotgun (WGS) entry which is preliminary data.</text>
</comment>
<gene>
    <name evidence="2" type="ORF">HNW77_02405</name>
</gene>
<reference evidence="2 3" key="1">
    <citation type="journal article" date="2020" name="Microorganisms">
        <title>Description of Komagataeibacter melaceti sp. nov. and Komagataeibacter melomenusus sp. nov. Isolated from Apple Cider Vinegar.</title>
        <authorList>
            <person name="Maric L."/>
            <person name="Cleenwerck I."/>
            <person name="Accetto T."/>
            <person name="Vandamme P."/>
            <person name="Trcek J."/>
        </authorList>
    </citation>
    <scope>NUCLEOTIDE SEQUENCE [LARGE SCALE GENOMIC DNA]</scope>
    <source>
        <strain evidence="2 3">AV436</strain>
    </source>
</reference>
<evidence type="ECO:0000256" key="1">
    <source>
        <dbReference type="SAM" id="MobiDB-lite"/>
    </source>
</evidence>
<organism evidence="2 3">
    <name type="scientific">Komagataeibacter melomenusus</name>
    <dbReference type="NCBI Taxonomy" id="2766578"/>
    <lineage>
        <taxon>Bacteria</taxon>
        <taxon>Pseudomonadati</taxon>
        <taxon>Pseudomonadota</taxon>
        <taxon>Alphaproteobacteria</taxon>
        <taxon>Acetobacterales</taxon>
        <taxon>Acetobacteraceae</taxon>
        <taxon>Komagataeibacter</taxon>
    </lineage>
</organism>
<dbReference type="EMBL" id="JABJWC010000003">
    <property type="protein sequence ID" value="NPC65275.1"/>
    <property type="molecule type" value="Genomic_DNA"/>
</dbReference>
<sequence>MGQGRKGRMTGLPLIPTAPRHPRRRRPVAAPAAPPAAAAQPVPQPDLFAATTARPHALTYLDVAALGLAVVPARTLRPDDGPDGYLYHITTAAGLDMLRARGTVLFSPRAPLVLTERPGVLPWLANMMEVMESDYEAGHRADSPVVFRVKRFVIDRLLEHDPDRTREYGVSFFLLTGLARQDPM</sequence>
<feature type="compositionally biased region" description="Low complexity" evidence="1">
    <location>
        <begin position="28"/>
        <end position="41"/>
    </location>
</feature>
<feature type="region of interest" description="Disordered" evidence="1">
    <location>
        <begin position="1"/>
        <end position="41"/>
    </location>
</feature>
<keyword evidence="3" id="KW-1185">Reference proteome</keyword>
<name>A0ABX2AAK7_9PROT</name>
<protein>
    <submittedName>
        <fullName evidence="2">Uncharacterized protein</fullName>
    </submittedName>
</protein>
<proteinExistence type="predicted"/>
<accession>A0ABX2AAK7</accession>
<evidence type="ECO:0000313" key="2">
    <source>
        <dbReference type="EMBL" id="NPC65275.1"/>
    </source>
</evidence>
<dbReference type="Proteomes" id="UP000623090">
    <property type="component" value="Unassembled WGS sequence"/>
</dbReference>
<evidence type="ECO:0000313" key="3">
    <source>
        <dbReference type="Proteomes" id="UP000623090"/>
    </source>
</evidence>